<evidence type="ECO:0000259" key="1">
    <source>
        <dbReference type="Pfam" id="PF09509"/>
    </source>
</evidence>
<organism evidence="2 3">
    <name type="scientific">Brucella intermedia</name>
    <dbReference type="NCBI Taxonomy" id="94625"/>
    <lineage>
        <taxon>Bacteria</taxon>
        <taxon>Pseudomonadati</taxon>
        <taxon>Pseudomonadota</taxon>
        <taxon>Alphaproteobacteria</taxon>
        <taxon>Hyphomicrobiales</taxon>
        <taxon>Brucellaceae</taxon>
        <taxon>Brucella/Ochrobactrum group</taxon>
        <taxon>Brucella</taxon>
    </lineage>
</organism>
<dbReference type="Pfam" id="PF09509">
    <property type="entry name" value="Hypoth_Ymh"/>
    <property type="match status" value="1"/>
</dbReference>
<protein>
    <submittedName>
        <fullName evidence="2">TIGR02391 family protein</fullName>
    </submittedName>
</protein>
<feature type="domain" description="Conserved hypothetical protein CHP02391" evidence="1">
    <location>
        <begin position="145"/>
        <end position="265"/>
    </location>
</feature>
<name>A0A7V6PE82_9HYPH</name>
<accession>A0A7V6PE82</accession>
<sequence length="274" mass="30973">MKDHFSGGRPFFTQDQLQAIADALADTDEGLTGSEIAHLLETCRMRDIVPNHTKRHRLYNAFANDQNTRKNRTGILEFIRNAMKPARFSRCPERFEPMRQNLNRALSFAGAMVKESGELVSAEKATTLSEAQRRAQALRTDLIARGVHPDVLMFCREELLQQNHFHAVLEAVKSIADKLRRRTGLDADGGELVDRALTGDIPMLAINSLRSKSERDEQKGFANLLKGTFGMFRNPTAHEARINWDMKKEDAEDLLSLVSLIHRRIDAAVMPPRV</sequence>
<reference evidence="2 3" key="1">
    <citation type="journal article" date="2020" name="Biotechnol. Biofuels">
        <title>New insights from the biogas microbiome by comprehensive genome-resolved metagenomics of nearly 1600 species originating from multiple anaerobic digesters.</title>
        <authorList>
            <person name="Campanaro S."/>
            <person name="Treu L."/>
            <person name="Rodriguez-R L.M."/>
            <person name="Kovalovszki A."/>
            <person name="Ziels R.M."/>
            <person name="Maus I."/>
            <person name="Zhu X."/>
            <person name="Kougias P.G."/>
            <person name="Basile A."/>
            <person name="Luo G."/>
            <person name="Schluter A."/>
            <person name="Konstantinidis K.T."/>
            <person name="Angelidaki I."/>
        </authorList>
    </citation>
    <scope>NUCLEOTIDE SEQUENCE [LARGE SCALE GENOMIC DNA]</scope>
    <source>
        <strain evidence="2">AS04akNAM_66</strain>
    </source>
</reference>
<gene>
    <name evidence="2" type="ORF">GXX48_16615</name>
</gene>
<dbReference type="EMBL" id="DUMN01000468">
    <property type="protein sequence ID" value="HHV69251.1"/>
    <property type="molecule type" value="Genomic_DNA"/>
</dbReference>
<dbReference type="InterPro" id="IPR012654">
    <property type="entry name" value="CHP02391"/>
</dbReference>
<proteinExistence type="predicted"/>
<dbReference type="NCBIfam" id="TIGR02391">
    <property type="entry name" value="hypoth_ymh"/>
    <property type="match status" value="1"/>
</dbReference>
<evidence type="ECO:0000313" key="2">
    <source>
        <dbReference type="EMBL" id="HHV69251.1"/>
    </source>
</evidence>
<comment type="caution">
    <text evidence="2">The sequence shown here is derived from an EMBL/GenBank/DDBJ whole genome shotgun (WGS) entry which is preliminary data.</text>
</comment>
<dbReference type="Proteomes" id="UP000551563">
    <property type="component" value="Unassembled WGS sequence"/>
</dbReference>
<evidence type="ECO:0000313" key="3">
    <source>
        <dbReference type="Proteomes" id="UP000551563"/>
    </source>
</evidence>
<dbReference type="AlphaFoldDB" id="A0A7V6PE82"/>